<evidence type="ECO:0000256" key="1">
    <source>
        <dbReference type="ARBA" id="ARBA00022598"/>
    </source>
</evidence>
<dbReference type="GO" id="GO:0004818">
    <property type="term" value="F:glutamate-tRNA ligase activity"/>
    <property type="evidence" value="ECO:0007669"/>
    <property type="project" value="TreeGrafter"/>
</dbReference>
<dbReference type="GO" id="GO:0006424">
    <property type="term" value="P:glutamyl-tRNA aminoacylation"/>
    <property type="evidence" value="ECO:0007669"/>
    <property type="project" value="TreeGrafter"/>
</dbReference>
<evidence type="ECO:0000256" key="6">
    <source>
        <dbReference type="ARBA" id="ARBA00023146"/>
    </source>
</evidence>
<dbReference type="AlphaFoldDB" id="A0A0F5FQJ1"/>
<evidence type="ECO:0000256" key="2">
    <source>
        <dbReference type="ARBA" id="ARBA00022723"/>
    </source>
</evidence>
<dbReference type="InterPro" id="IPR020058">
    <property type="entry name" value="Glu/Gln-tRNA-synth_Ib_cat-dom"/>
</dbReference>
<dbReference type="Pfam" id="PF00749">
    <property type="entry name" value="tRNA-synt_1c"/>
    <property type="match status" value="1"/>
</dbReference>
<dbReference type="InterPro" id="IPR049940">
    <property type="entry name" value="GluQ/Sye"/>
</dbReference>
<evidence type="ECO:0000256" key="4">
    <source>
        <dbReference type="ARBA" id="ARBA00022833"/>
    </source>
</evidence>
<evidence type="ECO:0000256" key="7">
    <source>
        <dbReference type="RuleBase" id="RU363037"/>
    </source>
</evidence>
<dbReference type="PROSITE" id="PS00178">
    <property type="entry name" value="AA_TRNA_LIGASE_I"/>
    <property type="match status" value="1"/>
</dbReference>
<evidence type="ECO:0000256" key="5">
    <source>
        <dbReference type="ARBA" id="ARBA00022840"/>
    </source>
</evidence>
<dbReference type="InterPro" id="IPR001412">
    <property type="entry name" value="aa-tRNA-synth_I_CS"/>
</dbReference>
<dbReference type="Gene3D" id="3.40.50.620">
    <property type="entry name" value="HUPs"/>
    <property type="match status" value="1"/>
</dbReference>
<dbReference type="PRINTS" id="PR00987">
    <property type="entry name" value="TRNASYNTHGLU"/>
</dbReference>
<dbReference type="RefSeq" id="WP_046109318.1">
    <property type="nucleotide sequence ID" value="NZ_JZEX01000123.1"/>
</dbReference>
<comment type="similarity">
    <text evidence="7">Belongs to the class-I aminoacyl-tRNA synthetase family.</text>
</comment>
<dbReference type="InterPro" id="IPR000924">
    <property type="entry name" value="Glu/Gln-tRNA-synth"/>
</dbReference>
<keyword evidence="4" id="KW-0862">Zinc</keyword>
<dbReference type="STRING" id="443610.VE25_14270"/>
<evidence type="ECO:0000313" key="9">
    <source>
        <dbReference type="EMBL" id="KKB11116.1"/>
    </source>
</evidence>
<protein>
    <submittedName>
        <fullName evidence="9">Glutamyl-Q tRNA(Asp) ligase</fullName>
    </submittedName>
</protein>
<dbReference type="InterPro" id="IPR014729">
    <property type="entry name" value="Rossmann-like_a/b/a_fold"/>
</dbReference>
<keyword evidence="1 7" id="KW-0436">Ligase</keyword>
<dbReference type="EMBL" id="JZEX01000123">
    <property type="protein sequence ID" value="KKB11116.1"/>
    <property type="molecule type" value="Genomic_DNA"/>
</dbReference>
<feature type="domain" description="Glutamyl/glutaminyl-tRNA synthetase class Ib catalytic" evidence="8">
    <location>
        <begin position="7"/>
        <end position="263"/>
    </location>
</feature>
<keyword evidence="3 7" id="KW-0547">Nucleotide-binding</keyword>
<accession>A0A0F5FQJ1</accession>
<comment type="caution">
    <text evidence="9">The sequence shown here is derived from an EMBL/GenBank/DDBJ whole genome shotgun (WGS) entry which is preliminary data.</text>
</comment>
<gene>
    <name evidence="9" type="ORF">VE25_14270</name>
</gene>
<keyword evidence="7" id="KW-0648">Protein biosynthesis</keyword>
<name>A0A0F5FQJ1_9HYPH</name>
<dbReference type="PANTHER" id="PTHR43311">
    <property type="entry name" value="GLUTAMATE--TRNA LIGASE"/>
    <property type="match status" value="1"/>
</dbReference>
<dbReference type="OrthoDB" id="9807503at2"/>
<keyword evidence="2" id="KW-0479">Metal-binding</keyword>
<dbReference type="SUPFAM" id="SSF52374">
    <property type="entry name" value="Nucleotidylyl transferase"/>
    <property type="match status" value="1"/>
</dbReference>
<proteinExistence type="inferred from homology"/>
<evidence type="ECO:0000256" key="3">
    <source>
        <dbReference type="ARBA" id="ARBA00022741"/>
    </source>
</evidence>
<keyword evidence="5 7" id="KW-0067">ATP-binding</keyword>
<dbReference type="NCBIfam" id="NF004315">
    <property type="entry name" value="PRK05710.1-4"/>
    <property type="match status" value="1"/>
</dbReference>
<evidence type="ECO:0000313" key="10">
    <source>
        <dbReference type="Proteomes" id="UP000033632"/>
    </source>
</evidence>
<dbReference type="Proteomes" id="UP000033632">
    <property type="component" value="Unassembled WGS sequence"/>
</dbReference>
<keyword evidence="6 7" id="KW-0030">Aminoacyl-tRNA synthetase</keyword>
<sequence length="286" mass="31464">MPSRPVLRFAPSPNGRLHLGHAYSALFTWSVAEALGGIALLRIEDIDAQRSKPEFDAAIIEDLHWLGLSWPQPVLRQSTRFEAYAEAAARLKEMGLLYPCFCTRRQVAERATGTDPDGAPLYPGTCRHLSAQQRADRLAKCHPYQWRLLTDKAHALTGPLAVTSFDIKGNLSELAADPEKWGDAVIVRKETPTSYHLSVTVDDAFQGVTHVTRGMDLYHATDLHRLLQALLGLPAPLYCHHRLVLDDGDIKLAKSRGSQSLADLRAAGWTAADVRQALGFGSPTSE</sequence>
<dbReference type="GO" id="GO:0005829">
    <property type="term" value="C:cytosol"/>
    <property type="evidence" value="ECO:0007669"/>
    <property type="project" value="TreeGrafter"/>
</dbReference>
<dbReference type="GO" id="GO:0005524">
    <property type="term" value="F:ATP binding"/>
    <property type="evidence" value="ECO:0007669"/>
    <property type="project" value="UniProtKB-KW"/>
</dbReference>
<dbReference type="PATRIC" id="fig|443610.3.peg.1098"/>
<dbReference type="PANTHER" id="PTHR43311:SF1">
    <property type="entry name" value="GLUTAMYL-Q TRNA(ASP) SYNTHETASE"/>
    <property type="match status" value="1"/>
</dbReference>
<organism evidence="9 10">
    <name type="scientific">Devosia geojensis</name>
    <dbReference type="NCBI Taxonomy" id="443610"/>
    <lineage>
        <taxon>Bacteria</taxon>
        <taxon>Pseudomonadati</taxon>
        <taxon>Pseudomonadota</taxon>
        <taxon>Alphaproteobacteria</taxon>
        <taxon>Hyphomicrobiales</taxon>
        <taxon>Devosiaceae</taxon>
        <taxon>Devosia</taxon>
    </lineage>
</organism>
<keyword evidence="10" id="KW-1185">Reference proteome</keyword>
<evidence type="ECO:0000259" key="8">
    <source>
        <dbReference type="Pfam" id="PF00749"/>
    </source>
</evidence>
<reference evidence="9 10" key="1">
    <citation type="submission" date="2015-03" db="EMBL/GenBank/DDBJ databases">
        <authorList>
            <person name="Hassan Y.I."/>
            <person name="Lepp D."/>
            <person name="Li X.-Z."/>
            <person name="Zhou T."/>
        </authorList>
    </citation>
    <scope>NUCLEOTIDE SEQUENCE [LARGE SCALE GENOMIC DNA]</scope>
    <source>
        <strain evidence="9 10">BD-c194</strain>
    </source>
</reference>